<accession>A0A2V2BD09</accession>
<evidence type="ECO:0000313" key="3">
    <source>
        <dbReference type="Proteomes" id="UP000245981"/>
    </source>
</evidence>
<evidence type="ECO:0000313" key="2">
    <source>
        <dbReference type="EMBL" id="PWK94349.1"/>
    </source>
</evidence>
<keyword evidence="1" id="KW-0472">Membrane</keyword>
<name>A0A2V2BD09_9GAMM</name>
<comment type="caution">
    <text evidence="2">The sequence shown here is derived from an EMBL/GenBank/DDBJ whole genome shotgun (WGS) entry which is preliminary data.</text>
</comment>
<dbReference type="EMBL" id="QGHF01000011">
    <property type="protein sequence ID" value="PWK94349.1"/>
    <property type="molecule type" value="Genomic_DNA"/>
</dbReference>
<dbReference type="OrthoDB" id="10009076at2"/>
<gene>
    <name evidence="2" type="ORF">C7431_11186</name>
</gene>
<feature type="transmembrane region" description="Helical" evidence="1">
    <location>
        <begin position="85"/>
        <end position="107"/>
    </location>
</feature>
<dbReference type="AlphaFoldDB" id="A0A2V2BD09"/>
<dbReference type="RefSeq" id="WP_109718144.1">
    <property type="nucleotide sequence ID" value="NZ_QGHF01000011.1"/>
</dbReference>
<reference evidence="2 3" key="1">
    <citation type="submission" date="2018-05" db="EMBL/GenBank/DDBJ databases">
        <title>Genomic Encyclopedia of Type Strains, Phase IV (KMG-V): Genome sequencing to study the core and pangenomes of soil and plant-associated prokaryotes.</title>
        <authorList>
            <person name="Whitman W."/>
        </authorList>
    </citation>
    <scope>NUCLEOTIDE SEQUENCE [LARGE SCALE GENOMIC DNA]</scope>
    <source>
        <strain evidence="2 3">PNA 200-10</strain>
    </source>
</reference>
<protein>
    <submittedName>
        <fullName evidence="2">Uncharacterized protein</fullName>
    </submittedName>
</protein>
<keyword evidence="1" id="KW-1133">Transmembrane helix</keyword>
<organism evidence="2 3">
    <name type="scientific">Pantoea allii</name>
    <dbReference type="NCBI Taxonomy" id="574096"/>
    <lineage>
        <taxon>Bacteria</taxon>
        <taxon>Pseudomonadati</taxon>
        <taxon>Pseudomonadota</taxon>
        <taxon>Gammaproteobacteria</taxon>
        <taxon>Enterobacterales</taxon>
        <taxon>Erwiniaceae</taxon>
        <taxon>Pantoea</taxon>
    </lineage>
</organism>
<feature type="transmembrane region" description="Helical" evidence="1">
    <location>
        <begin position="43"/>
        <end position="73"/>
    </location>
</feature>
<sequence length="111" mass="12361">MKMSVLLKNKEALELIKKIINETALGNSVAFALATLAKNSLSLSVFNVLLCPVLTVSAILVMLWMFSLVTIYFSELETLIGKRGTFFMVMWALVCELFLVVSLVNLIPDFN</sequence>
<proteinExistence type="predicted"/>
<evidence type="ECO:0000256" key="1">
    <source>
        <dbReference type="SAM" id="Phobius"/>
    </source>
</evidence>
<dbReference type="Proteomes" id="UP000245981">
    <property type="component" value="Unassembled WGS sequence"/>
</dbReference>
<keyword evidence="1" id="KW-0812">Transmembrane</keyword>